<dbReference type="AlphaFoldDB" id="A0A722I8M2"/>
<evidence type="ECO:0000313" key="6">
    <source>
        <dbReference type="EMBL" id="HAF5894176.1"/>
    </source>
</evidence>
<dbReference type="EMBL" id="DAAQEU010000010">
    <property type="protein sequence ID" value="HAD9000064.1"/>
    <property type="molecule type" value="Genomic_DNA"/>
</dbReference>
<sequence length="1112" mass="117073">MAENVGDIEYVIKADTAQLLRADKQVRDITDGMEGGFNRADKAASSLTSSFGSLSRVATSLMAILSVQQVSQYADAWTTLNNKLANALRPSEQLVDVTERVFNITQQTRGSLDATASLYARLERATREYGTSADDLAKLTTIINQGFVVSGATAQEAENAIIQLSQGLASGALRGEEFNSVNEQGNRLIVALADSMGVGIGQMRQMAAAGKLTTDVVVNGLLSQGVTIGNEFANTTTTISQALQVAGNNITKFFGENSTVKTGTAIFNDAVISVSENIGALSAILTAAAAVIGSRYVGALTMATAAKVKAAVAARNQSAAEMQAAQAVANKAAADLRAAAVAKERALDEIRLAEMMKQTAVSATNAAAAEQRLSAARVAAAGAVDNYNRALAANKAAQAGLSTGAGVVSRGLSLIGGPAGAAMLAASAILYFSQRAKEARDDANNLADSVNELSAKFQTMSHTELAATIGKLSQNLPTLSDAVADAQKEFNDATAAVQRQEREIANWGTNTTRGRQAAEALGGAQDKLAIATLDLERAQNRLSQTQNAINIGRATLNGTMRQGIDLLRRDGEEAGVAAGMMGKLGDMINFAAKAKEKFNSSSLMVERPKDVQDYLDKLQDQVTLQSELNDRKRAQLKAEQDIRKLGGTEADVRLARERAAAEYDAQQAQQKGKKETKDATSEATKYANQQETIAQKLANLKQQSELAAGSTSELSREQAVLAAQQSLGKGVTQEQIALAGKYRGEIWDTANALKAQAAAEKLLPEARENASYKQDVQDLKTALDAKKISQQQYNQTSEVLEQQHQANLAKIRSQQVVSPMQSAVAEVDPVQQLANQHAQQLALIQQFEQQGVIAHDNALALKNAADTEYEQARIAAQWEIFRNQSQANELMASSLEGLQSGATNALTGLISGTQSLQEAFANIGTTILNSVVGSLVQMGIEWVKSQLMGQAAAAASLASTMAQATAAASAWAPAAMSASIATMGSAAAVGQTAYAGSLLAAKGMAVAGARYNGGPVDAGSMYRVGEHGKPEIFQASNGSQYMIPGDNGRVISNRDMHGSGSGGSSVVQHITFEINTTGGIDDATMAKMAQMMKQVSLNTIRDQQRPNGLLRR</sequence>
<reference evidence="4" key="2">
    <citation type="submission" date="2019-01" db="EMBL/GenBank/DDBJ databases">
        <authorList>
            <consortium name="NCBI Pathogen Detection Project"/>
        </authorList>
    </citation>
    <scope>NUCLEOTIDE SEQUENCE</scope>
    <source>
        <strain evidence="6">MA.QA05/14</strain>
        <strain evidence="5">R16.1056</strain>
        <strain evidence="4">R17.4531</strain>
    </source>
</reference>
<keyword evidence="1" id="KW-0175">Coiled coil</keyword>
<evidence type="ECO:0000256" key="1">
    <source>
        <dbReference type="SAM" id="Coils"/>
    </source>
</evidence>
<evidence type="ECO:0000313" key="5">
    <source>
        <dbReference type="EMBL" id="HAD9187374.1"/>
    </source>
</evidence>
<feature type="domain" description="Tape measure protein N-terminal" evidence="3">
    <location>
        <begin position="69"/>
        <end position="256"/>
    </location>
</feature>
<dbReference type="Pfam" id="PF20155">
    <property type="entry name" value="TMP_3"/>
    <property type="match status" value="1"/>
</dbReference>
<dbReference type="EMBL" id="DAAQGG010000009">
    <property type="protein sequence ID" value="HAD9187374.1"/>
    <property type="molecule type" value="Genomic_DNA"/>
</dbReference>
<dbReference type="EMBL" id="DAAVRW010000025">
    <property type="protein sequence ID" value="HAF5894176.1"/>
    <property type="molecule type" value="Genomic_DNA"/>
</dbReference>
<accession>A0A722I8M2</accession>
<dbReference type="RefSeq" id="WP_198888054.1">
    <property type="nucleotide sequence ID" value="NZ_JAHQUG010000004.1"/>
</dbReference>
<evidence type="ECO:0000259" key="3">
    <source>
        <dbReference type="Pfam" id="PF20155"/>
    </source>
</evidence>
<comment type="caution">
    <text evidence="4">The sequence shown here is derived from an EMBL/GenBank/DDBJ whole genome shotgun (WGS) entry which is preliminary data.</text>
</comment>
<proteinExistence type="predicted"/>
<gene>
    <name evidence="4" type="ORF">G1377_19545</name>
    <name evidence="5" type="ORF">G1409_19695</name>
    <name evidence="6" type="ORF">G8L14_004442</name>
</gene>
<feature type="region of interest" description="Disordered" evidence="2">
    <location>
        <begin position="661"/>
        <end position="686"/>
    </location>
</feature>
<feature type="coiled-coil region" evidence="1">
    <location>
        <begin position="483"/>
        <end position="548"/>
    </location>
</feature>
<evidence type="ECO:0000256" key="2">
    <source>
        <dbReference type="SAM" id="MobiDB-lite"/>
    </source>
</evidence>
<dbReference type="NCBIfam" id="TIGR02675">
    <property type="entry name" value="tape_meas_nterm"/>
    <property type="match status" value="1"/>
</dbReference>
<reference evidence="4" key="1">
    <citation type="journal article" date="2018" name="Genome Biol.">
        <title>SKESA: strategic k-mer extension for scrupulous assemblies.</title>
        <authorList>
            <person name="Souvorov A."/>
            <person name="Agarwala R."/>
            <person name="Lipman D.J."/>
        </authorList>
    </citation>
    <scope>NUCLEOTIDE SEQUENCE</scope>
    <source>
        <strain evidence="6">MA.QA05/14</strain>
        <strain evidence="5">R16.1056</strain>
        <strain evidence="4">R17.4531</strain>
    </source>
</reference>
<protein>
    <submittedName>
        <fullName evidence="6">Tape measure protein</fullName>
    </submittedName>
</protein>
<organism evidence="4">
    <name type="scientific">Salmonella enterica</name>
    <name type="common">Salmonella choleraesuis</name>
    <dbReference type="NCBI Taxonomy" id="28901"/>
    <lineage>
        <taxon>Bacteria</taxon>
        <taxon>Pseudomonadati</taxon>
        <taxon>Pseudomonadota</taxon>
        <taxon>Gammaproteobacteria</taxon>
        <taxon>Enterobacterales</taxon>
        <taxon>Enterobacteriaceae</taxon>
        <taxon>Salmonella</taxon>
    </lineage>
</organism>
<dbReference type="InterPro" id="IPR013491">
    <property type="entry name" value="Tape_meas_N"/>
</dbReference>
<evidence type="ECO:0000313" key="4">
    <source>
        <dbReference type="EMBL" id="HAD9000064.1"/>
    </source>
</evidence>
<name>A0A722I8M2_SALER</name>